<dbReference type="PIRSF" id="PIRSF001439">
    <property type="entry name" value="CryM"/>
    <property type="match status" value="1"/>
</dbReference>
<evidence type="ECO:0000313" key="2">
    <source>
        <dbReference type="Proteomes" id="UP000306145"/>
    </source>
</evidence>
<dbReference type="AlphaFoldDB" id="A0A5C4QKP0"/>
<dbReference type="NCBIfam" id="TIGR03944">
    <property type="entry name" value="dehyd_SbnB_fam"/>
    <property type="match status" value="1"/>
</dbReference>
<evidence type="ECO:0000313" key="1">
    <source>
        <dbReference type="EMBL" id="TNH23984.1"/>
    </source>
</evidence>
<dbReference type="Gene3D" id="3.40.50.720">
    <property type="entry name" value="NAD(P)-binding Rossmann-like Domain"/>
    <property type="match status" value="1"/>
</dbReference>
<dbReference type="RefSeq" id="WP_139587057.1">
    <property type="nucleotide sequence ID" value="NZ_VDFY01000230.1"/>
</dbReference>
<proteinExistence type="predicted"/>
<dbReference type="OrthoDB" id="3396397at2"/>
<organism evidence="1 2">
    <name type="scientific">Micromonospora orduensis</name>
    <dbReference type="NCBI Taxonomy" id="1420891"/>
    <lineage>
        <taxon>Bacteria</taxon>
        <taxon>Bacillati</taxon>
        <taxon>Actinomycetota</taxon>
        <taxon>Actinomycetes</taxon>
        <taxon>Micromonosporales</taxon>
        <taxon>Micromonosporaceae</taxon>
        <taxon>Micromonospora</taxon>
    </lineage>
</organism>
<sequence length="356" mass="38201">MTDQRDVPQFAVVPGAAVHQALQGDERELIDLVEQAYLLHGAGSTVNPPSYFLRFPDRPDARIIALPASVSDPVGVDGIKWISSFPANLAAGLPRASAVLILNDPRTGFPYACLEGSIVSAARTAASAAVAMRAMTGQRRTTPRRVGFVGTGLIARYIDRYLRALGWELDEIGVFDLVASSASGFAGYLRGAHPGAPIVVHRSAEELLENSDVVVFATTASAPHVGAGRWLEHNPLVLHVSLRDLAVDVIDSVVNVVDDRNHVLQANTSLHLAQQAHEGVDPAAATLYDLLTDRFTIPVDRPVVFSPFGLGVLDLVVGDHVFRVARERGEALTVDRFFFDMQRHSAPDGSGPPTES</sequence>
<dbReference type="InterPro" id="IPR036291">
    <property type="entry name" value="NAD(P)-bd_dom_sf"/>
</dbReference>
<protein>
    <submittedName>
        <fullName evidence="1">2,3-diaminopropionate biosynthesis protein SbnB</fullName>
    </submittedName>
</protein>
<gene>
    <name evidence="1" type="primary">sbnB</name>
    <name evidence="1" type="ORF">FHG89_26115</name>
</gene>
<dbReference type="EMBL" id="VDFY01000230">
    <property type="protein sequence ID" value="TNH23984.1"/>
    <property type="molecule type" value="Genomic_DNA"/>
</dbReference>
<dbReference type="Pfam" id="PF02423">
    <property type="entry name" value="OCD_Mu_crystall"/>
    <property type="match status" value="1"/>
</dbReference>
<dbReference type="InterPro" id="IPR023866">
    <property type="entry name" value="SbnB"/>
</dbReference>
<keyword evidence="2" id="KW-1185">Reference proteome</keyword>
<name>A0A5C4QKP0_9ACTN</name>
<dbReference type="GO" id="GO:0019290">
    <property type="term" value="P:siderophore biosynthetic process"/>
    <property type="evidence" value="ECO:0007669"/>
    <property type="project" value="InterPro"/>
</dbReference>
<dbReference type="InterPro" id="IPR003462">
    <property type="entry name" value="ODC_Mu_crystall"/>
</dbReference>
<dbReference type="PANTHER" id="PTHR13812:SF19">
    <property type="entry name" value="KETIMINE REDUCTASE MU-CRYSTALLIN"/>
    <property type="match status" value="1"/>
</dbReference>
<dbReference type="Gene3D" id="3.30.1780.10">
    <property type="entry name" value="ornithine cyclodeaminase, domain 1"/>
    <property type="match status" value="1"/>
</dbReference>
<dbReference type="GO" id="GO:0016639">
    <property type="term" value="F:oxidoreductase activity, acting on the CH-NH2 group of donors, NAD or NADP as acceptor"/>
    <property type="evidence" value="ECO:0007669"/>
    <property type="project" value="InterPro"/>
</dbReference>
<comment type="caution">
    <text evidence="1">The sequence shown here is derived from an EMBL/GenBank/DDBJ whole genome shotgun (WGS) entry which is preliminary data.</text>
</comment>
<dbReference type="Proteomes" id="UP000306145">
    <property type="component" value="Unassembled WGS sequence"/>
</dbReference>
<accession>A0A5C4QKP0</accession>
<dbReference type="PANTHER" id="PTHR13812">
    <property type="entry name" value="KETIMINE REDUCTASE MU-CRYSTALLIN"/>
    <property type="match status" value="1"/>
</dbReference>
<dbReference type="GO" id="GO:0005737">
    <property type="term" value="C:cytoplasm"/>
    <property type="evidence" value="ECO:0007669"/>
    <property type="project" value="TreeGrafter"/>
</dbReference>
<reference evidence="1 2" key="1">
    <citation type="submission" date="2019-06" db="EMBL/GenBank/DDBJ databases">
        <title>Micromonospora ordensis sp. nov., isolated from deep marine sediment.</title>
        <authorList>
            <person name="Veyisoglu A."/>
            <person name="Carro L."/>
            <person name="Klenk H.-P."/>
            <person name="Sahin N."/>
        </authorList>
    </citation>
    <scope>NUCLEOTIDE SEQUENCE [LARGE SCALE GENOMIC DNA]</scope>
    <source>
        <strain evidence="1 2">S2509</strain>
    </source>
</reference>
<dbReference type="InterPro" id="IPR023401">
    <property type="entry name" value="ODC_N"/>
</dbReference>
<dbReference type="SUPFAM" id="SSF51735">
    <property type="entry name" value="NAD(P)-binding Rossmann-fold domains"/>
    <property type="match status" value="1"/>
</dbReference>